<dbReference type="PANTHER" id="PTHR31806">
    <property type="entry name" value="PURINE-CYTOSINE PERMEASE FCY2-RELATED"/>
    <property type="match status" value="1"/>
</dbReference>
<comment type="caution">
    <text evidence="9">The sequence shown here is derived from an EMBL/GenBank/DDBJ whole genome shotgun (WGS) entry which is preliminary data.</text>
</comment>
<evidence type="ECO:0000256" key="2">
    <source>
        <dbReference type="ARBA" id="ARBA00008974"/>
    </source>
</evidence>
<feature type="transmembrane region" description="Helical" evidence="8">
    <location>
        <begin position="36"/>
        <end position="60"/>
    </location>
</feature>
<evidence type="ECO:0000256" key="7">
    <source>
        <dbReference type="PIRNR" id="PIRNR002744"/>
    </source>
</evidence>
<feature type="transmembrane region" description="Helical" evidence="8">
    <location>
        <begin position="254"/>
        <end position="276"/>
    </location>
</feature>
<dbReference type="InterPro" id="IPR001248">
    <property type="entry name" value="Pur-cyt_permease"/>
</dbReference>
<evidence type="ECO:0000256" key="1">
    <source>
        <dbReference type="ARBA" id="ARBA00004141"/>
    </source>
</evidence>
<evidence type="ECO:0000256" key="4">
    <source>
        <dbReference type="ARBA" id="ARBA00022692"/>
    </source>
</evidence>
<dbReference type="Pfam" id="PF02133">
    <property type="entry name" value="Transp_cyt_pur"/>
    <property type="match status" value="1"/>
</dbReference>
<evidence type="ECO:0000313" key="9">
    <source>
        <dbReference type="EMBL" id="PKZ15012.1"/>
    </source>
</evidence>
<dbReference type="PANTHER" id="PTHR31806:SF1">
    <property type="entry name" value="PURINE-CYTOSINE PERMEASE FCY2-RELATED"/>
    <property type="match status" value="1"/>
</dbReference>
<dbReference type="InterPro" id="IPR026030">
    <property type="entry name" value="Pur-cyt_permease_Fcy2/21/22"/>
</dbReference>
<dbReference type="Gene3D" id="1.10.4160.10">
    <property type="entry name" value="Hydantoin permease"/>
    <property type="match status" value="1"/>
</dbReference>
<sequence>MAENSSKQSYMLTKVEQRGLEPVPDDQRNGTPGQLFWVWFAANISILGIPLGATLISLGLNVWQSVLVTAIGSFGSFALVGIISVAGRRGGAPSLGLSRAIFGVRGNIGPAVVALCSRLGWETVNTITGAFALLSLWAIIFKTPVTAKEAPGLVLAFILIFVVLTIIVAVAGHGFILKIQKWATWIFGALTLLVAGYLAATVDWSLVLSGKPGSLSAVLIGIGTIAAGTGIGWVNSGADMARYQKKDVKTSSLIWSAAAGAGIPLVLVITVGAILTAGGSGIASAADPVIAVRDQLPAWVSVPYLISAFAGLLMCNSQSVYSAGLATLATGIRIPRTVAVVVDVVVTTAGALYFTLGFDGFYGPFITFISLLSVPLAAWTGIFLVDMIDRRTYDGDSLVDLSPRSRYWYAAGFNVSGCVSWVVAFIVGYLFVTARVSADEVWFSGPLAGTFIGKNGLAWLVTMLLAAGIYAAWGGARSKE</sequence>
<feature type="transmembrane region" description="Helical" evidence="8">
    <location>
        <begin position="214"/>
        <end position="234"/>
    </location>
</feature>
<evidence type="ECO:0000313" key="10">
    <source>
        <dbReference type="Proteomes" id="UP000242263"/>
    </source>
</evidence>
<feature type="transmembrane region" description="Helical" evidence="8">
    <location>
        <begin position="296"/>
        <end position="316"/>
    </location>
</feature>
<organism evidence="9 10">
    <name type="scientific">Alloscardovia omnicolens</name>
    <dbReference type="NCBI Taxonomy" id="419015"/>
    <lineage>
        <taxon>Bacteria</taxon>
        <taxon>Bacillati</taxon>
        <taxon>Actinomycetota</taxon>
        <taxon>Actinomycetes</taxon>
        <taxon>Bifidobacteriales</taxon>
        <taxon>Bifidobacteriaceae</taxon>
        <taxon>Alloscardovia</taxon>
    </lineage>
</organism>
<dbReference type="GO" id="GO:0005886">
    <property type="term" value="C:plasma membrane"/>
    <property type="evidence" value="ECO:0007669"/>
    <property type="project" value="TreeGrafter"/>
</dbReference>
<protein>
    <submittedName>
        <fullName evidence="9">Allantoin permease</fullName>
    </submittedName>
</protein>
<comment type="similarity">
    <text evidence="2 7">Belongs to the purine-cytosine permease (2.A.39) family.</text>
</comment>
<evidence type="ECO:0000256" key="3">
    <source>
        <dbReference type="ARBA" id="ARBA00022448"/>
    </source>
</evidence>
<feature type="transmembrane region" description="Helical" evidence="8">
    <location>
        <begin position="182"/>
        <end position="202"/>
    </location>
</feature>
<dbReference type="GO" id="GO:0022857">
    <property type="term" value="F:transmembrane transporter activity"/>
    <property type="evidence" value="ECO:0007669"/>
    <property type="project" value="InterPro"/>
</dbReference>
<feature type="transmembrane region" description="Helical" evidence="8">
    <location>
        <begin position="124"/>
        <end position="141"/>
    </location>
</feature>
<gene>
    <name evidence="9" type="ORF">CYJ32_05825</name>
</gene>
<dbReference type="EMBL" id="PKGU01000003">
    <property type="protein sequence ID" value="PKZ15012.1"/>
    <property type="molecule type" value="Genomic_DNA"/>
</dbReference>
<feature type="transmembrane region" description="Helical" evidence="8">
    <location>
        <begin position="66"/>
        <end position="86"/>
    </location>
</feature>
<keyword evidence="6 7" id="KW-0472">Membrane</keyword>
<feature type="transmembrane region" description="Helical" evidence="8">
    <location>
        <begin position="452"/>
        <end position="473"/>
    </location>
</feature>
<evidence type="ECO:0000256" key="5">
    <source>
        <dbReference type="ARBA" id="ARBA00022989"/>
    </source>
</evidence>
<name>A0A2I1M4F2_9BIFI</name>
<evidence type="ECO:0000256" key="8">
    <source>
        <dbReference type="SAM" id="Phobius"/>
    </source>
</evidence>
<feature type="transmembrane region" description="Helical" evidence="8">
    <location>
        <begin position="362"/>
        <end position="386"/>
    </location>
</feature>
<keyword evidence="3 7" id="KW-0813">Transport</keyword>
<keyword evidence="4 8" id="KW-0812">Transmembrane</keyword>
<accession>A0A2I1M4F2</accession>
<dbReference type="GeneID" id="35868054"/>
<dbReference type="Proteomes" id="UP000242263">
    <property type="component" value="Unassembled WGS sequence"/>
</dbReference>
<evidence type="ECO:0000256" key="6">
    <source>
        <dbReference type="ARBA" id="ARBA00023136"/>
    </source>
</evidence>
<proteinExistence type="inferred from homology"/>
<dbReference type="RefSeq" id="WP_021617533.1">
    <property type="nucleotide sequence ID" value="NZ_CAUPEW010000002.1"/>
</dbReference>
<feature type="transmembrane region" description="Helical" evidence="8">
    <location>
        <begin position="153"/>
        <end position="175"/>
    </location>
</feature>
<feature type="transmembrane region" description="Helical" evidence="8">
    <location>
        <begin position="407"/>
        <end position="432"/>
    </location>
</feature>
<dbReference type="AlphaFoldDB" id="A0A2I1M4F2"/>
<dbReference type="PIRSF" id="PIRSF002744">
    <property type="entry name" value="Pur-cyt_permease"/>
    <property type="match status" value="1"/>
</dbReference>
<feature type="transmembrane region" description="Helical" evidence="8">
    <location>
        <begin position="337"/>
        <end position="356"/>
    </location>
</feature>
<comment type="subcellular location">
    <subcellularLocation>
        <location evidence="1">Membrane</location>
        <topology evidence="1">Multi-pass membrane protein</topology>
    </subcellularLocation>
</comment>
<keyword evidence="5 8" id="KW-1133">Transmembrane helix</keyword>
<reference evidence="9 10" key="1">
    <citation type="submission" date="2017-12" db="EMBL/GenBank/DDBJ databases">
        <title>Phylogenetic diversity of female urinary microbiome.</title>
        <authorList>
            <person name="Thomas-White K."/>
            <person name="Wolfe A.J."/>
        </authorList>
    </citation>
    <scope>NUCLEOTIDE SEQUENCE [LARGE SCALE GENOMIC DNA]</scope>
    <source>
        <strain evidence="9 10">UMB0064</strain>
    </source>
</reference>